<dbReference type="InterPro" id="IPR029000">
    <property type="entry name" value="Cyclophilin-like_dom_sf"/>
</dbReference>
<keyword evidence="1" id="KW-0547">Nucleotide-binding</keyword>
<dbReference type="SUPFAM" id="SSF160467">
    <property type="entry name" value="PH0987 N-terminal domain-like"/>
    <property type="match status" value="1"/>
</dbReference>
<dbReference type="Gene3D" id="3.30.1360.40">
    <property type="match status" value="1"/>
</dbReference>
<dbReference type="STRING" id="1189619.pgond44_05745"/>
<dbReference type="EMBL" id="APLF01000005">
    <property type="protein sequence ID" value="EMY81333.1"/>
    <property type="molecule type" value="Genomic_DNA"/>
</dbReference>
<dbReference type="PATRIC" id="fig|1189619.4.peg.1189"/>
<protein>
    <submittedName>
        <fullName evidence="5">Allophanate hydrolase subunit 1</fullName>
    </submittedName>
</protein>
<evidence type="ECO:0000313" key="6">
    <source>
        <dbReference type="Proteomes" id="UP000012317"/>
    </source>
</evidence>
<keyword evidence="6" id="KW-1185">Reference proteome</keyword>
<dbReference type="Gene3D" id="2.40.100.10">
    <property type="entry name" value="Cyclophilin-like"/>
    <property type="match status" value="1"/>
</dbReference>
<dbReference type="PANTHER" id="PTHR34698:SF2">
    <property type="entry name" value="5-OXOPROLINASE SUBUNIT B"/>
    <property type="match status" value="1"/>
</dbReference>
<dbReference type="SMART" id="SM00796">
    <property type="entry name" value="AHS1"/>
    <property type="match status" value="1"/>
</dbReference>
<dbReference type="GO" id="GO:0005524">
    <property type="term" value="F:ATP binding"/>
    <property type="evidence" value="ECO:0007669"/>
    <property type="project" value="UniProtKB-KW"/>
</dbReference>
<dbReference type="AlphaFoldDB" id="N1WZM5"/>
<accession>N1WZM5</accession>
<sequence length="235" mass="26572">MSESVRIFQLSERSILIEFNRDINKSLLYFLLNLKENIFLNKGEQILQVTNTYNSLLVIYKSTINNLYSEKDNFLELISDVSTTDMPKTPTRKIPVCYELDFGLDLEEVSKKTGLSISEIIKRHTRPIYTVYFIGFLPGFPYLGGMDSSLFCRRKSNPRSKINSGSVGIAGYQTGIYPSSSPGGWQIIGRTPLSLFDSHKTDTPCVLSPGDSLQFESISKEEFDDLQSHPSDIKL</sequence>
<dbReference type="NCBIfam" id="TIGR00370">
    <property type="entry name" value="5-oxoprolinase subunit PxpB"/>
    <property type="match status" value="1"/>
</dbReference>
<dbReference type="PANTHER" id="PTHR34698">
    <property type="entry name" value="5-OXOPROLINASE SUBUNIT B"/>
    <property type="match status" value="1"/>
</dbReference>
<dbReference type="SUPFAM" id="SSF50891">
    <property type="entry name" value="Cyclophilin-like"/>
    <property type="match status" value="1"/>
</dbReference>
<evidence type="ECO:0000256" key="1">
    <source>
        <dbReference type="ARBA" id="ARBA00022741"/>
    </source>
</evidence>
<name>N1WZM5_9FLAO</name>
<dbReference type="GO" id="GO:0016787">
    <property type="term" value="F:hydrolase activity"/>
    <property type="evidence" value="ECO:0007669"/>
    <property type="project" value="UniProtKB-KW"/>
</dbReference>
<evidence type="ECO:0000259" key="4">
    <source>
        <dbReference type="SMART" id="SM00796"/>
    </source>
</evidence>
<gene>
    <name evidence="5" type="ORF">pgond44_05745</name>
</gene>
<dbReference type="Proteomes" id="UP000012317">
    <property type="component" value="Unassembled WGS sequence"/>
</dbReference>
<evidence type="ECO:0000256" key="3">
    <source>
        <dbReference type="ARBA" id="ARBA00022840"/>
    </source>
</evidence>
<evidence type="ECO:0000256" key="2">
    <source>
        <dbReference type="ARBA" id="ARBA00022801"/>
    </source>
</evidence>
<comment type="caution">
    <text evidence="5">The sequence shown here is derived from an EMBL/GenBank/DDBJ whole genome shotgun (WGS) entry which is preliminary data.</text>
</comment>
<proteinExistence type="predicted"/>
<dbReference type="Pfam" id="PF02682">
    <property type="entry name" value="CT_C_D"/>
    <property type="match status" value="1"/>
</dbReference>
<keyword evidence="2 5" id="KW-0378">Hydrolase</keyword>
<keyword evidence="3" id="KW-0067">ATP-binding</keyword>
<organism evidence="5 6">
    <name type="scientific">Psychroflexus gondwanensis ACAM 44</name>
    <dbReference type="NCBI Taxonomy" id="1189619"/>
    <lineage>
        <taxon>Bacteria</taxon>
        <taxon>Pseudomonadati</taxon>
        <taxon>Bacteroidota</taxon>
        <taxon>Flavobacteriia</taxon>
        <taxon>Flavobacteriales</taxon>
        <taxon>Flavobacteriaceae</taxon>
        <taxon>Psychroflexus</taxon>
    </lineage>
</organism>
<feature type="domain" description="Carboxyltransferase" evidence="4">
    <location>
        <begin position="5"/>
        <end position="207"/>
    </location>
</feature>
<dbReference type="InterPro" id="IPR003833">
    <property type="entry name" value="CT_C_D"/>
</dbReference>
<dbReference type="RefSeq" id="WP_003438203.1">
    <property type="nucleotide sequence ID" value="NZ_APLF01000005.1"/>
</dbReference>
<dbReference type="eggNOG" id="COG2049">
    <property type="taxonomic scope" value="Bacteria"/>
</dbReference>
<dbReference type="InterPro" id="IPR010016">
    <property type="entry name" value="PxpB"/>
</dbReference>
<evidence type="ECO:0000313" key="5">
    <source>
        <dbReference type="EMBL" id="EMY81333.1"/>
    </source>
</evidence>
<reference evidence="5 6" key="1">
    <citation type="journal article" date="2014" name="Genome Biol. Evol.">
        <title>Extensive gene acquisition in the extremely psychrophilic bacterial species Psychroflexus torquis and the link to sea-ice ecosystem specialism.</title>
        <authorList>
            <person name="Feng S."/>
            <person name="Powell S.M."/>
            <person name="Wilson R."/>
            <person name="Bowman J.P."/>
        </authorList>
    </citation>
    <scope>NUCLEOTIDE SEQUENCE [LARGE SCALE GENOMIC DNA]</scope>
    <source>
        <strain evidence="5 6">ACAM 44</strain>
    </source>
</reference>